<organism evidence="1">
    <name type="scientific">marine sediment metagenome</name>
    <dbReference type="NCBI Taxonomy" id="412755"/>
    <lineage>
        <taxon>unclassified sequences</taxon>
        <taxon>metagenomes</taxon>
        <taxon>ecological metagenomes</taxon>
    </lineage>
</organism>
<feature type="non-terminal residue" evidence="1">
    <location>
        <position position="63"/>
    </location>
</feature>
<name>A0A0F9A3T8_9ZZZZ</name>
<reference evidence="1" key="1">
    <citation type="journal article" date="2015" name="Nature">
        <title>Complex archaea that bridge the gap between prokaryotes and eukaryotes.</title>
        <authorList>
            <person name="Spang A."/>
            <person name="Saw J.H."/>
            <person name="Jorgensen S.L."/>
            <person name="Zaremba-Niedzwiedzka K."/>
            <person name="Martijn J."/>
            <person name="Lind A.E."/>
            <person name="van Eijk R."/>
            <person name="Schleper C."/>
            <person name="Guy L."/>
            <person name="Ettema T.J."/>
        </authorList>
    </citation>
    <scope>NUCLEOTIDE SEQUENCE</scope>
</reference>
<dbReference type="AlphaFoldDB" id="A0A0F9A3T8"/>
<comment type="caution">
    <text evidence="1">The sequence shown here is derived from an EMBL/GenBank/DDBJ whole genome shotgun (WGS) entry which is preliminary data.</text>
</comment>
<protein>
    <submittedName>
        <fullName evidence="1">Uncharacterized protein</fullName>
    </submittedName>
</protein>
<evidence type="ECO:0000313" key="1">
    <source>
        <dbReference type="EMBL" id="KKK92820.1"/>
    </source>
</evidence>
<gene>
    <name evidence="1" type="ORF">LCGC14_2699090</name>
</gene>
<accession>A0A0F9A3T8</accession>
<dbReference type="EMBL" id="LAZR01048043">
    <property type="protein sequence ID" value="KKK92820.1"/>
    <property type="molecule type" value="Genomic_DNA"/>
</dbReference>
<sequence length="63" mass="7045">MSKDNGQPKKPEPAPVHIAAHASIMTLYKAKEVAQSRLELAVTILRQQLGLQDTWEYDTNLKA</sequence>
<proteinExistence type="predicted"/>